<name>A0A4Y7SCG9_COPMI</name>
<keyword evidence="2" id="KW-1185">Reference proteome</keyword>
<sequence>MVNLPRKPGASESIPKVVLRVLEISNLPEGQLVQKHDSLTKTILGPWSTSRRLLEETYVERFSGPLPSAEIL</sequence>
<accession>A0A4Y7SCG9</accession>
<gene>
    <name evidence="1" type="ORF">FA13DRAFT_1744657</name>
</gene>
<feature type="non-terminal residue" evidence="1">
    <location>
        <position position="72"/>
    </location>
</feature>
<comment type="caution">
    <text evidence="1">The sequence shown here is derived from an EMBL/GenBank/DDBJ whole genome shotgun (WGS) entry which is preliminary data.</text>
</comment>
<dbReference type="EMBL" id="QPFP01000203">
    <property type="protein sequence ID" value="TEB19213.1"/>
    <property type="molecule type" value="Genomic_DNA"/>
</dbReference>
<evidence type="ECO:0000313" key="2">
    <source>
        <dbReference type="Proteomes" id="UP000298030"/>
    </source>
</evidence>
<evidence type="ECO:0000313" key="1">
    <source>
        <dbReference type="EMBL" id="TEB19213.1"/>
    </source>
</evidence>
<protein>
    <submittedName>
        <fullName evidence="1">Uncharacterized protein</fullName>
    </submittedName>
</protein>
<proteinExistence type="predicted"/>
<dbReference type="AlphaFoldDB" id="A0A4Y7SCG9"/>
<organism evidence="1 2">
    <name type="scientific">Coprinellus micaceus</name>
    <name type="common">Glistening ink-cap mushroom</name>
    <name type="synonym">Coprinus micaceus</name>
    <dbReference type="NCBI Taxonomy" id="71717"/>
    <lineage>
        <taxon>Eukaryota</taxon>
        <taxon>Fungi</taxon>
        <taxon>Dikarya</taxon>
        <taxon>Basidiomycota</taxon>
        <taxon>Agaricomycotina</taxon>
        <taxon>Agaricomycetes</taxon>
        <taxon>Agaricomycetidae</taxon>
        <taxon>Agaricales</taxon>
        <taxon>Agaricineae</taxon>
        <taxon>Psathyrellaceae</taxon>
        <taxon>Coprinellus</taxon>
    </lineage>
</organism>
<reference evidence="1 2" key="1">
    <citation type="journal article" date="2019" name="Nat. Ecol. Evol.">
        <title>Megaphylogeny resolves global patterns of mushroom evolution.</title>
        <authorList>
            <person name="Varga T."/>
            <person name="Krizsan K."/>
            <person name="Foldi C."/>
            <person name="Dima B."/>
            <person name="Sanchez-Garcia M."/>
            <person name="Sanchez-Ramirez S."/>
            <person name="Szollosi G.J."/>
            <person name="Szarkandi J.G."/>
            <person name="Papp V."/>
            <person name="Albert L."/>
            <person name="Andreopoulos W."/>
            <person name="Angelini C."/>
            <person name="Antonin V."/>
            <person name="Barry K.W."/>
            <person name="Bougher N.L."/>
            <person name="Buchanan P."/>
            <person name="Buyck B."/>
            <person name="Bense V."/>
            <person name="Catcheside P."/>
            <person name="Chovatia M."/>
            <person name="Cooper J."/>
            <person name="Damon W."/>
            <person name="Desjardin D."/>
            <person name="Finy P."/>
            <person name="Geml J."/>
            <person name="Haridas S."/>
            <person name="Hughes K."/>
            <person name="Justo A."/>
            <person name="Karasinski D."/>
            <person name="Kautmanova I."/>
            <person name="Kiss B."/>
            <person name="Kocsube S."/>
            <person name="Kotiranta H."/>
            <person name="LaButti K.M."/>
            <person name="Lechner B.E."/>
            <person name="Liimatainen K."/>
            <person name="Lipzen A."/>
            <person name="Lukacs Z."/>
            <person name="Mihaltcheva S."/>
            <person name="Morgado L.N."/>
            <person name="Niskanen T."/>
            <person name="Noordeloos M.E."/>
            <person name="Ohm R.A."/>
            <person name="Ortiz-Santana B."/>
            <person name="Ovrebo C."/>
            <person name="Racz N."/>
            <person name="Riley R."/>
            <person name="Savchenko A."/>
            <person name="Shiryaev A."/>
            <person name="Soop K."/>
            <person name="Spirin V."/>
            <person name="Szebenyi C."/>
            <person name="Tomsovsky M."/>
            <person name="Tulloss R.E."/>
            <person name="Uehling J."/>
            <person name="Grigoriev I.V."/>
            <person name="Vagvolgyi C."/>
            <person name="Papp T."/>
            <person name="Martin F.M."/>
            <person name="Miettinen O."/>
            <person name="Hibbett D.S."/>
            <person name="Nagy L.G."/>
        </authorList>
    </citation>
    <scope>NUCLEOTIDE SEQUENCE [LARGE SCALE GENOMIC DNA]</scope>
    <source>
        <strain evidence="1 2">FP101781</strain>
    </source>
</reference>
<dbReference type="Proteomes" id="UP000298030">
    <property type="component" value="Unassembled WGS sequence"/>
</dbReference>